<evidence type="ECO:0000259" key="5">
    <source>
        <dbReference type="PROSITE" id="PS50931"/>
    </source>
</evidence>
<dbReference type="EMBL" id="CP035631">
    <property type="protein sequence ID" value="WFF42050.1"/>
    <property type="molecule type" value="Genomic_DNA"/>
</dbReference>
<dbReference type="InterPro" id="IPR036388">
    <property type="entry name" value="WH-like_DNA-bd_sf"/>
</dbReference>
<dbReference type="InterPro" id="IPR005119">
    <property type="entry name" value="LysR_subst-bd"/>
</dbReference>
<keyword evidence="3" id="KW-0238">DNA-binding</keyword>
<evidence type="ECO:0000256" key="4">
    <source>
        <dbReference type="ARBA" id="ARBA00023163"/>
    </source>
</evidence>
<dbReference type="Gene3D" id="1.10.10.10">
    <property type="entry name" value="Winged helix-like DNA-binding domain superfamily/Winged helix DNA-binding domain"/>
    <property type="match status" value="1"/>
</dbReference>
<evidence type="ECO:0000256" key="1">
    <source>
        <dbReference type="ARBA" id="ARBA00009437"/>
    </source>
</evidence>
<keyword evidence="7" id="KW-1185">Reference proteome</keyword>
<feature type="domain" description="HTH lysR-type" evidence="5">
    <location>
        <begin position="1"/>
        <end position="59"/>
    </location>
</feature>
<comment type="similarity">
    <text evidence="1">Belongs to the LysR transcriptional regulatory family.</text>
</comment>
<dbReference type="Proteomes" id="UP001321526">
    <property type="component" value="Chromosome"/>
</dbReference>
<dbReference type="Pfam" id="PF03466">
    <property type="entry name" value="LysR_substrate"/>
    <property type="match status" value="1"/>
</dbReference>
<evidence type="ECO:0000313" key="6">
    <source>
        <dbReference type="EMBL" id="WFF42050.1"/>
    </source>
</evidence>
<keyword evidence="4" id="KW-0804">Transcription</keyword>
<organism evidence="6 7">
    <name type="scientific">Salinicola endophyticus</name>
    <dbReference type="NCBI Taxonomy" id="1949083"/>
    <lineage>
        <taxon>Bacteria</taxon>
        <taxon>Pseudomonadati</taxon>
        <taxon>Pseudomonadota</taxon>
        <taxon>Gammaproteobacteria</taxon>
        <taxon>Oceanospirillales</taxon>
        <taxon>Halomonadaceae</taxon>
        <taxon>Salinicola</taxon>
    </lineage>
</organism>
<dbReference type="PROSITE" id="PS50931">
    <property type="entry name" value="HTH_LYSR"/>
    <property type="match status" value="1"/>
</dbReference>
<dbReference type="SUPFAM" id="SSF46785">
    <property type="entry name" value="Winged helix' DNA-binding domain"/>
    <property type="match status" value="1"/>
</dbReference>
<reference evidence="6 7" key="1">
    <citation type="submission" date="2019-01" db="EMBL/GenBank/DDBJ databases">
        <title>Genome sequence of Salinicola endophyticus REST5.</title>
        <authorList>
            <person name="Nascimento F.X."/>
        </authorList>
    </citation>
    <scope>NUCLEOTIDE SEQUENCE [LARGE SCALE GENOMIC DNA]</scope>
    <source>
        <strain evidence="6 7">REST5</strain>
    </source>
</reference>
<dbReference type="Gene3D" id="3.40.190.290">
    <property type="match status" value="1"/>
</dbReference>
<dbReference type="InterPro" id="IPR058163">
    <property type="entry name" value="LysR-type_TF_proteobact-type"/>
</dbReference>
<name>A0ABY8FGX0_9GAMM</name>
<dbReference type="CDD" id="cd08471">
    <property type="entry name" value="PBP2_CrgA_like_2"/>
    <property type="match status" value="1"/>
</dbReference>
<dbReference type="Pfam" id="PF00126">
    <property type="entry name" value="HTH_1"/>
    <property type="match status" value="1"/>
</dbReference>
<dbReference type="RefSeq" id="WP_282234909.1">
    <property type="nucleotide sequence ID" value="NZ_CP035631.1"/>
</dbReference>
<gene>
    <name evidence="6" type="ORF">EVC62_11350</name>
</gene>
<evidence type="ECO:0000256" key="2">
    <source>
        <dbReference type="ARBA" id="ARBA00023015"/>
    </source>
</evidence>
<dbReference type="InterPro" id="IPR036390">
    <property type="entry name" value="WH_DNA-bd_sf"/>
</dbReference>
<dbReference type="PANTHER" id="PTHR30537">
    <property type="entry name" value="HTH-TYPE TRANSCRIPTIONAL REGULATOR"/>
    <property type="match status" value="1"/>
</dbReference>
<proteinExistence type="inferred from homology"/>
<protein>
    <submittedName>
        <fullName evidence="6">LysR family transcriptional regulator</fullName>
    </submittedName>
</protein>
<keyword evidence="2" id="KW-0805">Transcription regulation</keyword>
<evidence type="ECO:0000313" key="7">
    <source>
        <dbReference type="Proteomes" id="UP001321526"/>
    </source>
</evidence>
<dbReference type="SUPFAM" id="SSF53850">
    <property type="entry name" value="Periplasmic binding protein-like II"/>
    <property type="match status" value="1"/>
</dbReference>
<evidence type="ECO:0000256" key="3">
    <source>
        <dbReference type="ARBA" id="ARBA00023125"/>
    </source>
</evidence>
<dbReference type="PANTHER" id="PTHR30537:SF5">
    <property type="entry name" value="HTH-TYPE TRANSCRIPTIONAL ACTIVATOR TTDR-RELATED"/>
    <property type="match status" value="1"/>
</dbReference>
<accession>A0ABY8FGX0</accession>
<dbReference type="InterPro" id="IPR000847">
    <property type="entry name" value="LysR_HTH_N"/>
</dbReference>
<sequence length="307" mass="33319">MDRLQALTVFVAVAEAESFAQGARLSGLSAPSATRAINTLESHLGARLFTRSTRRVRLTEAGRTYLGEVREILAQLQAADDAASGAANTPVGRLRITCPQEFGRLHVTPLLTDFLDHYPQVEAELMMLDRIVNLVEEGFDIAVRIGHLPDSELTAVRIGQVRRVICGSPDYLDRWGPPRTPGELARHRLVTLAAGVPAREWHLGADASRGVSVASRLTVSSVAAAIDIARRGWGLCRVLSYQVGPDLDAGALQTVLEEHEPAPLPVNLVHVEGRRAAAKVRAFIDFAVPRLRALEVLRSEGDAERGE</sequence>